<evidence type="ECO:0000313" key="3">
    <source>
        <dbReference type="Proteomes" id="UP000723463"/>
    </source>
</evidence>
<accession>A0A9P6EV85</accession>
<evidence type="ECO:0000256" key="1">
    <source>
        <dbReference type="SAM" id="MobiDB-lite"/>
    </source>
</evidence>
<organism evidence="2 3">
    <name type="scientific">Mortierella hygrophila</name>
    <dbReference type="NCBI Taxonomy" id="979708"/>
    <lineage>
        <taxon>Eukaryota</taxon>
        <taxon>Fungi</taxon>
        <taxon>Fungi incertae sedis</taxon>
        <taxon>Mucoromycota</taxon>
        <taxon>Mortierellomycotina</taxon>
        <taxon>Mortierellomycetes</taxon>
        <taxon>Mortierellales</taxon>
        <taxon>Mortierellaceae</taxon>
        <taxon>Mortierella</taxon>
    </lineage>
</organism>
<reference evidence="2" key="1">
    <citation type="journal article" date="2020" name="Fungal Divers.">
        <title>Resolving the Mortierellaceae phylogeny through synthesis of multi-gene phylogenetics and phylogenomics.</title>
        <authorList>
            <person name="Vandepol N."/>
            <person name="Liber J."/>
            <person name="Desiro A."/>
            <person name="Na H."/>
            <person name="Kennedy M."/>
            <person name="Barry K."/>
            <person name="Grigoriev I.V."/>
            <person name="Miller A.N."/>
            <person name="O'Donnell K."/>
            <person name="Stajich J.E."/>
            <person name="Bonito G."/>
        </authorList>
    </citation>
    <scope>NUCLEOTIDE SEQUENCE</scope>
    <source>
        <strain evidence="2">NRRL 2591</strain>
    </source>
</reference>
<evidence type="ECO:0000313" key="2">
    <source>
        <dbReference type="EMBL" id="KAF9535971.1"/>
    </source>
</evidence>
<keyword evidence="3" id="KW-1185">Reference proteome</keyword>
<protein>
    <submittedName>
        <fullName evidence="2">Uncharacterized protein</fullName>
    </submittedName>
</protein>
<feature type="compositionally biased region" description="Basic and acidic residues" evidence="1">
    <location>
        <begin position="55"/>
        <end position="66"/>
    </location>
</feature>
<dbReference type="EMBL" id="JAAAXW010001195">
    <property type="protein sequence ID" value="KAF9535971.1"/>
    <property type="molecule type" value="Genomic_DNA"/>
</dbReference>
<proteinExistence type="predicted"/>
<feature type="region of interest" description="Disordered" evidence="1">
    <location>
        <begin position="40"/>
        <end position="74"/>
    </location>
</feature>
<dbReference type="AlphaFoldDB" id="A0A9P6EV85"/>
<sequence length="74" mass="8634">TLWERIIRYIVFNWLPKSLQHKQMAKDTAYRPQANFLPQVPKRGTMDAIPQRPSKRIEKEKEEAAKNEVAASAL</sequence>
<comment type="caution">
    <text evidence="2">The sequence shown here is derived from an EMBL/GenBank/DDBJ whole genome shotgun (WGS) entry which is preliminary data.</text>
</comment>
<name>A0A9P6EV85_9FUNG</name>
<feature type="non-terminal residue" evidence="2">
    <location>
        <position position="1"/>
    </location>
</feature>
<dbReference type="Proteomes" id="UP000723463">
    <property type="component" value="Unassembled WGS sequence"/>
</dbReference>
<gene>
    <name evidence="2" type="ORF">EC957_001100</name>
</gene>